<proteinExistence type="predicted"/>
<keyword evidence="2" id="KW-1185">Reference proteome</keyword>
<name>A0ABT8V5T3_9BACL</name>
<comment type="caution">
    <text evidence="1">The sequence shown here is derived from an EMBL/GenBank/DDBJ whole genome shotgun (WGS) entry which is preliminary data.</text>
</comment>
<evidence type="ECO:0000313" key="2">
    <source>
        <dbReference type="Proteomes" id="UP001168883"/>
    </source>
</evidence>
<dbReference type="EMBL" id="JAUMKJ010000007">
    <property type="protein sequence ID" value="MDO3676795.1"/>
    <property type="molecule type" value="Genomic_DNA"/>
</dbReference>
<evidence type="ECO:0000313" key="1">
    <source>
        <dbReference type="EMBL" id="MDO3676795.1"/>
    </source>
</evidence>
<accession>A0ABT8V5T3</accession>
<protein>
    <submittedName>
        <fullName evidence="1">Uncharacterized protein</fullName>
    </submittedName>
</protein>
<dbReference type="Proteomes" id="UP001168883">
    <property type="component" value="Unassembled WGS sequence"/>
</dbReference>
<organism evidence="1 2">
    <name type="scientific">Paenibacillus ehimensis</name>
    <dbReference type="NCBI Taxonomy" id="79264"/>
    <lineage>
        <taxon>Bacteria</taxon>
        <taxon>Bacillati</taxon>
        <taxon>Bacillota</taxon>
        <taxon>Bacilli</taxon>
        <taxon>Bacillales</taxon>
        <taxon>Paenibacillaceae</taxon>
        <taxon>Paenibacillus</taxon>
    </lineage>
</organism>
<reference evidence="1" key="1">
    <citation type="submission" date="2023-07" db="EMBL/GenBank/DDBJ databases">
        <authorList>
            <person name="Aktuganov G."/>
            <person name="Boyko T."/>
            <person name="Delegan Y."/>
            <person name="Galimzianova N."/>
            <person name="Gilvanova E."/>
            <person name="Korobov V."/>
            <person name="Kuzmina L."/>
            <person name="Melentiev A."/>
            <person name="Milman P."/>
            <person name="Ryabova A."/>
            <person name="Stupak E."/>
            <person name="Yasakov T."/>
            <person name="Zharikova N."/>
            <person name="Zhurenko E."/>
        </authorList>
    </citation>
    <scope>NUCLEOTIDE SEQUENCE</scope>
    <source>
        <strain evidence="1">IB-739</strain>
    </source>
</reference>
<dbReference type="RefSeq" id="WP_302877808.1">
    <property type="nucleotide sequence ID" value="NZ_JAUMKJ010000007.1"/>
</dbReference>
<sequence length="351" mass="38402">MDALIEKVYRLTAGQFRQRYGLTADRQGWPPGPASCDVWKGTFGVSETLLREGAQPHSVVLGGPCLVFTHGQARNVTVKDCIDLIAPIRAAKCLNLPCVLLIEIEQLSILAGDGKSPLDDEHWSVMVGVLHNFVRYYALSIGFPLERLHFTCTSEPEVEAVVDDLADRYGALIGTEDICGLYAPDGSSSFPREHPLYERYVTAFKRSLMLYLPAFSEHVTGLAGPSVISAENVNQARAVAVAGKLAGRLNMKAPAMIAHAECPNIAGTRMDHGEEKDKLYVSEPLPVLLGKLGLCDGLVVSYLSKWYTEREPATPAEAYAQASGFLTAVNGMFARAYKQHTYQDVKEVWLS</sequence>
<gene>
    <name evidence="1" type="ORF">Q3C12_07245</name>
</gene>